<dbReference type="PANTHER" id="PTHR45663:SF11">
    <property type="entry name" value="GEO12009P1"/>
    <property type="match status" value="1"/>
</dbReference>
<dbReference type="InterPro" id="IPR013766">
    <property type="entry name" value="Thioredoxin_domain"/>
</dbReference>
<evidence type="ECO:0000256" key="3">
    <source>
        <dbReference type="ARBA" id="ARBA00023157"/>
    </source>
</evidence>
<dbReference type="GO" id="GO:0005737">
    <property type="term" value="C:cytoplasm"/>
    <property type="evidence" value="ECO:0007669"/>
    <property type="project" value="TreeGrafter"/>
</dbReference>
<keyword evidence="4" id="KW-0676">Redox-active center</keyword>
<gene>
    <name evidence="7" type="ORF">FHX64_002596</name>
</gene>
<evidence type="ECO:0000256" key="2">
    <source>
        <dbReference type="ARBA" id="ARBA00022982"/>
    </source>
</evidence>
<dbReference type="EMBL" id="JACHYB010000002">
    <property type="protein sequence ID" value="MBB3188398.1"/>
    <property type="molecule type" value="Genomic_DNA"/>
</dbReference>
<evidence type="ECO:0000259" key="6">
    <source>
        <dbReference type="PROSITE" id="PS51352"/>
    </source>
</evidence>
<dbReference type="InterPro" id="IPR036249">
    <property type="entry name" value="Thioredoxin-like_sf"/>
</dbReference>
<keyword evidence="5" id="KW-0732">Signal</keyword>
<dbReference type="Gene3D" id="3.40.30.10">
    <property type="entry name" value="Glutaredoxin"/>
    <property type="match status" value="1"/>
</dbReference>
<name>A0A7W5DUE3_9PORP</name>
<dbReference type="Proteomes" id="UP000544222">
    <property type="component" value="Unassembled WGS sequence"/>
</dbReference>
<dbReference type="PROSITE" id="PS51352">
    <property type="entry name" value="THIOREDOXIN_2"/>
    <property type="match status" value="1"/>
</dbReference>
<dbReference type="InterPro" id="IPR017937">
    <property type="entry name" value="Thioredoxin_CS"/>
</dbReference>
<sequence>MKKQIFLVGLFLTILSFGFSASAQTGEVRTINAAQFKQLIWNYDRNPSVHLESRLPVLVDFFATWCPPCKRLSPLVDQLQREFKGKIIVYRVDVDKDPVLSQQMGIQAMPTLMFFNKQNTRYESVGFVDYQTLKQLAITKLLRR</sequence>
<feature type="signal peptide" evidence="5">
    <location>
        <begin position="1"/>
        <end position="23"/>
    </location>
</feature>
<evidence type="ECO:0000313" key="8">
    <source>
        <dbReference type="Proteomes" id="UP000544222"/>
    </source>
</evidence>
<reference evidence="7 8" key="1">
    <citation type="submission" date="2020-08" db="EMBL/GenBank/DDBJ databases">
        <title>Genomic Encyclopedia of Type Strains, Phase IV (KMG-IV): sequencing the most valuable type-strain genomes for metagenomic binning, comparative biology and taxonomic classification.</title>
        <authorList>
            <person name="Goeker M."/>
        </authorList>
    </citation>
    <scope>NUCLEOTIDE SEQUENCE [LARGE SCALE GENOMIC DNA]</scope>
    <source>
        <strain evidence="7 8">DSM 27471</strain>
    </source>
</reference>
<evidence type="ECO:0000256" key="5">
    <source>
        <dbReference type="SAM" id="SignalP"/>
    </source>
</evidence>
<dbReference type="PRINTS" id="PR00421">
    <property type="entry name" value="THIOREDOXIN"/>
</dbReference>
<dbReference type="RefSeq" id="WP_183414145.1">
    <property type="nucleotide sequence ID" value="NZ_JACHYB010000002.1"/>
</dbReference>
<comment type="caution">
    <text evidence="7">The sequence shown here is derived from an EMBL/GenBank/DDBJ whole genome shotgun (WGS) entry which is preliminary data.</text>
</comment>
<dbReference type="CDD" id="cd02947">
    <property type="entry name" value="TRX_family"/>
    <property type="match status" value="1"/>
</dbReference>
<feature type="chain" id="PRO_5030712301" evidence="5">
    <location>
        <begin position="24"/>
        <end position="144"/>
    </location>
</feature>
<organism evidence="7 8">
    <name type="scientific">Microbacter margulisiae</name>
    <dbReference type="NCBI Taxonomy" id="1350067"/>
    <lineage>
        <taxon>Bacteria</taxon>
        <taxon>Pseudomonadati</taxon>
        <taxon>Bacteroidota</taxon>
        <taxon>Bacteroidia</taxon>
        <taxon>Bacteroidales</taxon>
        <taxon>Porphyromonadaceae</taxon>
        <taxon>Microbacter</taxon>
    </lineage>
</organism>
<protein>
    <submittedName>
        <fullName evidence="7">Thioredoxin</fullName>
    </submittedName>
</protein>
<evidence type="ECO:0000313" key="7">
    <source>
        <dbReference type="EMBL" id="MBB3188398.1"/>
    </source>
</evidence>
<evidence type="ECO:0000256" key="1">
    <source>
        <dbReference type="ARBA" id="ARBA00022448"/>
    </source>
</evidence>
<proteinExistence type="predicted"/>
<dbReference type="GO" id="GO:0015035">
    <property type="term" value="F:protein-disulfide reductase activity"/>
    <property type="evidence" value="ECO:0007669"/>
    <property type="project" value="TreeGrafter"/>
</dbReference>
<dbReference type="Pfam" id="PF00085">
    <property type="entry name" value="Thioredoxin"/>
    <property type="match status" value="1"/>
</dbReference>
<keyword evidence="8" id="KW-1185">Reference proteome</keyword>
<keyword evidence="2" id="KW-0249">Electron transport</keyword>
<keyword evidence="1" id="KW-0813">Transport</keyword>
<dbReference type="AlphaFoldDB" id="A0A7W5DUE3"/>
<dbReference type="SUPFAM" id="SSF52833">
    <property type="entry name" value="Thioredoxin-like"/>
    <property type="match status" value="1"/>
</dbReference>
<dbReference type="PROSITE" id="PS00194">
    <property type="entry name" value="THIOREDOXIN_1"/>
    <property type="match status" value="1"/>
</dbReference>
<accession>A0A7W5DUE3</accession>
<keyword evidence="3" id="KW-1015">Disulfide bond</keyword>
<evidence type="ECO:0000256" key="4">
    <source>
        <dbReference type="ARBA" id="ARBA00023284"/>
    </source>
</evidence>
<dbReference type="PANTHER" id="PTHR45663">
    <property type="entry name" value="GEO12009P1"/>
    <property type="match status" value="1"/>
</dbReference>
<feature type="domain" description="Thioredoxin" evidence="6">
    <location>
        <begin position="10"/>
        <end position="143"/>
    </location>
</feature>